<protein>
    <submittedName>
        <fullName evidence="2">Uncharacterized protein</fullName>
    </submittedName>
</protein>
<evidence type="ECO:0000256" key="1">
    <source>
        <dbReference type="SAM" id="Phobius"/>
    </source>
</evidence>
<gene>
    <name evidence="2" type="ORF">A2Y67_03050</name>
</gene>
<organism evidence="2 3">
    <name type="scientific">Candidatus Buchananbacteria bacterium RBG_13_39_9</name>
    <dbReference type="NCBI Taxonomy" id="1797531"/>
    <lineage>
        <taxon>Bacteria</taxon>
        <taxon>Candidatus Buchananiibacteriota</taxon>
    </lineage>
</organism>
<reference evidence="2 3" key="1">
    <citation type="journal article" date="2016" name="Nat. Commun.">
        <title>Thousands of microbial genomes shed light on interconnected biogeochemical processes in an aquifer system.</title>
        <authorList>
            <person name="Anantharaman K."/>
            <person name="Brown C.T."/>
            <person name="Hug L.A."/>
            <person name="Sharon I."/>
            <person name="Castelle C.J."/>
            <person name="Probst A.J."/>
            <person name="Thomas B.C."/>
            <person name="Singh A."/>
            <person name="Wilkins M.J."/>
            <person name="Karaoz U."/>
            <person name="Brodie E.L."/>
            <person name="Williams K.H."/>
            <person name="Hubbard S.S."/>
            <person name="Banfield J.F."/>
        </authorList>
    </citation>
    <scope>NUCLEOTIDE SEQUENCE [LARGE SCALE GENOMIC DNA]</scope>
</reference>
<keyword evidence="1" id="KW-0472">Membrane</keyword>
<comment type="caution">
    <text evidence="2">The sequence shown here is derived from an EMBL/GenBank/DDBJ whole genome shotgun (WGS) entry which is preliminary data.</text>
</comment>
<keyword evidence="1" id="KW-0812">Transmembrane</keyword>
<name>A0A1G1XQ24_9BACT</name>
<dbReference type="EMBL" id="MHIA01000019">
    <property type="protein sequence ID" value="OGY42034.1"/>
    <property type="molecule type" value="Genomic_DNA"/>
</dbReference>
<dbReference type="Proteomes" id="UP000176260">
    <property type="component" value="Unassembled WGS sequence"/>
</dbReference>
<evidence type="ECO:0000313" key="3">
    <source>
        <dbReference type="Proteomes" id="UP000176260"/>
    </source>
</evidence>
<sequence>MSNGEIRKINNIKKSYPEVILIKMIILFVILFIPLAFMITDVARSYSRYKLSLVQKGQGGPNNSQEGPDFIAPIPSGYSGNIANVPKEKIDTLFDNLKQ</sequence>
<proteinExistence type="predicted"/>
<dbReference type="AlphaFoldDB" id="A0A1G1XQ24"/>
<evidence type="ECO:0000313" key="2">
    <source>
        <dbReference type="EMBL" id="OGY42034.1"/>
    </source>
</evidence>
<accession>A0A1G1XQ24</accession>
<feature type="transmembrane region" description="Helical" evidence="1">
    <location>
        <begin position="20"/>
        <end position="40"/>
    </location>
</feature>
<keyword evidence="1" id="KW-1133">Transmembrane helix</keyword>